<dbReference type="Gene3D" id="3.40.50.2300">
    <property type="match status" value="1"/>
</dbReference>
<keyword evidence="4" id="KW-0804">Transcription</keyword>
<dbReference type="SUPFAM" id="SSF46689">
    <property type="entry name" value="Homeodomain-like"/>
    <property type="match status" value="2"/>
</dbReference>
<evidence type="ECO:0000256" key="1">
    <source>
        <dbReference type="ARBA" id="ARBA00018672"/>
    </source>
</evidence>
<reference evidence="9 10" key="1">
    <citation type="submission" date="2019-08" db="EMBL/GenBank/DDBJ databases">
        <title>In-depth cultivation of the pig gut microbiome towards novel bacterial diversity and tailored functional studies.</title>
        <authorList>
            <person name="Wylensek D."/>
            <person name="Hitch T.C.A."/>
            <person name="Clavel T."/>
        </authorList>
    </citation>
    <scope>NUCLEOTIDE SEQUENCE [LARGE SCALE GENOMIC DNA]</scope>
    <source>
        <strain evidence="9 10">WCA3-601-WT-6H</strain>
    </source>
</reference>
<keyword evidence="10" id="KW-1185">Reference proteome</keyword>
<proteinExistence type="predicted"/>
<dbReference type="InterPro" id="IPR018062">
    <property type="entry name" value="HTH_AraC-typ_CS"/>
</dbReference>
<dbReference type="GO" id="GO:0000160">
    <property type="term" value="P:phosphorelay signal transduction system"/>
    <property type="evidence" value="ECO:0007669"/>
    <property type="project" value="InterPro"/>
</dbReference>
<keyword evidence="2" id="KW-0805">Transcription regulation</keyword>
<dbReference type="SMART" id="SM00342">
    <property type="entry name" value="HTH_ARAC"/>
    <property type="match status" value="1"/>
</dbReference>
<dbReference type="InterPro" id="IPR009057">
    <property type="entry name" value="Homeodomain-like_sf"/>
</dbReference>
<dbReference type="InterPro" id="IPR011006">
    <property type="entry name" value="CheY-like_superfamily"/>
</dbReference>
<feature type="domain" description="Response regulatory" evidence="8">
    <location>
        <begin position="3"/>
        <end position="120"/>
    </location>
</feature>
<evidence type="ECO:0000313" key="10">
    <source>
        <dbReference type="Proteomes" id="UP000476055"/>
    </source>
</evidence>
<dbReference type="PANTHER" id="PTHR43280:SF2">
    <property type="entry name" value="HTH-TYPE TRANSCRIPTIONAL REGULATOR EXSA"/>
    <property type="match status" value="1"/>
</dbReference>
<dbReference type="PROSITE" id="PS50110">
    <property type="entry name" value="RESPONSE_REGULATORY"/>
    <property type="match status" value="1"/>
</dbReference>
<evidence type="ECO:0000256" key="5">
    <source>
        <dbReference type="ARBA" id="ARBA00024867"/>
    </source>
</evidence>
<organism evidence="9 10">
    <name type="scientific">Waltera intestinalis</name>
    <dbReference type="NCBI Taxonomy" id="2606635"/>
    <lineage>
        <taxon>Bacteria</taxon>
        <taxon>Bacillati</taxon>
        <taxon>Bacillota</taxon>
        <taxon>Clostridia</taxon>
        <taxon>Lachnospirales</taxon>
        <taxon>Lachnospiraceae</taxon>
        <taxon>Waltera</taxon>
    </lineage>
</organism>
<dbReference type="InterPro" id="IPR018060">
    <property type="entry name" value="HTH_AraC"/>
</dbReference>
<dbReference type="InterPro" id="IPR020449">
    <property type="entry name" value="Tscrpt_reg_AraC-type_HTH"/>
</dbReference>
<dbReference type="Gene3D" id="1.10.10.60">
    <property type="entry name" value="Homeodomain-like"/>
    <property type="match status" value="2"/>
</dbReference>
<keyword evidence="3" id="KW-0238">DNA-binding</keyword>
<sequence length="508" mass="59657">MIKVLIVDDEYIMRQGLKYMINWEQEGFEIVGEATNGAEALQCIEALAPQIIICDIVMPQLDGVDFSEAVHRMYPRIQTIILSGYDKYEYVRHTLINGVVDYILKPTLNPEELRRALQKAVDRIPGARMGSTSGEMHYEHLLERYLLGHDSEWNRELDTKCFPASYLRIFAVTADRETDNDRNINEVLYQKLQREVAGEPLDSLQKMWLSLKDGMFCILWNYELSEEKGMLEALEKTMAQLQLLCPGVFGILSRRMDRAEELRNAYRQDILKNSEKAFYYRGRSFLISTGQEEDETVQIEKFDFFKYNHMLNNRQYKEAATLLGAYNRRAVEGQMDVYRLKNQIKNMIYHFLDFLQLGDEKQEEYRKKYFRSVNRALYAEEYAECVDDILQELEKLSGQGGQQTDERIDRMLAYIEKNYKEDLKLEDLASEFSFNYHYLSAYFSQQMQEGFSDYLNRVRINKACKLLQESSLPISQISSEVGYGEHSYFCRVFKKITGETPSVWRRNA</sequence>
<dbReference type="CDD" id="cd17536">
    <property type="entry name" value="REC_YesN-like"/>
    <property type="match status" value="1"/>
</dbReference>
<dbReference type="GO" id="GO:0043565">
    <property type="term" value="F:sequence-specific DNA binding"/>
    <property type="evidence" value="ECO:0007669"/>
    <property type="project" value="InterPro"/>
</dbReference>
<evidence type="ECO:0000259" key="8">
    <source>
        <dbReference type="PROSITE" id="PS50110"/>
    </source>
</evidence>
<evidence type="ECO:0000256" key="4">
    <source>
        <dbReference type="ARBA" id="ARBA00023163"/>
    </source>
</evidence>
<name>A0A6L5YGR3_9FIRM</name>
<keyword evidence="6" id="KW-0597">Phosphoprotein</keyword>
<dbReference type="Proteomes" id="UP000476055">
    <property type="component" value="Unassembled WGS sequence"/>
</dbReference>
<dbReference type="AlphaFoldDB" id="A0A6L5YGR3"/>
<feature type="modified residue" description="4-aspartylphosphate" evidence="6">
    <location>
        <position position="55"/>
    </location>
</feature>
<feature type="domain" description="HTH araC/xylS-type" evidence="7">
    <location>
        <begin position="409"/>
        <end position="507"/>
    </location>
</feature>
<dbReference type="PROSITE" id="PS01124">
    <property type="entry name" value="HTH_ARAC_FAMILY_2"/>
    <property type="match status" value="1"/>
</dbReference>
<dbReference type="EMBL" id="VUMU01000003">
    <property type="protein sequence ID" value="MST57506.1"/>
    <property type="molecule type" value="Genomic_DNA"/>
</dbReference>
<comment type="function">
    <text evidence="5">May play the central regulatory role in sporulation. It may be an element of the effector pathway responsible for the activation of sporulation genes in response to nutritional stress. Spo0A may act in concert with spo0H (a sigma factor) to control the expression of some genes that are critical to the sporulation process.</text>
</comment>
<dbReference type="GO" id="GO:0003700">
    <property type="term" value="F:DNA-binding transcription factor activity"/>
    <property type="evidence" value="ECO:0007669"/>
    <property type="project" value="InterPro"/>
</dbReference>
<evidence type="ECO:0000256" key="6">
    <source>
        <dbReference type="PROSITE-ProRule" id="PRU00169"/>
    </source>
</evidence>
<dbReference type="SUPFAM" id="SSF52172">
    <property type="entry name" value="CheY-like"/>
    <property type="match status" value="1"/>
</dbReference>
<dbReference type="PANTHER" id="PTHR43280">
    <property type="entry name" value="ARAC-FAMILY TRANSCRIPTIONAL REGULATOR"/>
    <property type="match status" value="1"/>
</dbReference>
<dbReference type="PROSITE" id="PS00041">
    <property type="entry name" value="HTH_ARAC_FAMILY_1"/>
    <property type="match status" value="1"/>
</dbReference>
<comment type="caution">
    <text evidence="9">The sequence shown here is derived from an EMBL/GenBank/DDBJ whole genome shotgun (WGS) entry which is preliminary data.</text>
</comment>
<protein>
    <recommendedName>
        <fullName evidence="1">Stage 0 sporulation protein A homolog</fullName>
    </recommendedName>
</protein>
<evidence type="ECO:0000256" key="2">
    <source>
        <dbReference type="ARBA" id="ARBA00023015"/>
    </source>
</evidence>
<accession>A0A6L5YGR3</accession>
<dbReference type="SMART" id="SM00448">
    <property type="entry name" value="REC"/>
    <property type="match status" value="1"/>
</dbReference>
<dbReference type="PRINTS" id="PR00032">
    <property type="entry name" value="HTHARAC"/>
</dbReference>
<evidence type="ECO:0000313" key="9">
    <source>
        <dbReference type="EMBL" id="MST57506.1"/>
    </source>
</evidence>
<evidence type="ECO:0000256" key="3">
    <source>
        <dbReference type="ARBA" id="ARBA00023125"/>
    </source>
</evidence>
<gene>
    <name evidence="9" type="ORF">FYJ59_04485</name>
</gene>
<dbReference type="RefSeq" id="WP_154495521.1">
    <property type="nucleotide sequence ID" value="NZ_VUMU01000003.1"/>
</dbReference>
<evidence type="ECO:0000259" key="7">
    <source>
        <dbReference type="PROSITE" id="PS01124"/>
    </source>
</evidence>
<dbReference type="Pfam" id="PF00072">
    <property type="entry name" value="Response_reg"/>
    <property type="match status" value="1"/>
</dbReference>
<dbReference type="InterPro" id="IPR001789">
    <property type="entry name" value="Sig_transdc_resp-reg_receiver"/>
</dbReference>
<dbReference type="Pfam" id="PF12833">
    <property type="entry name" value="HTH_18"/>
    <property type="match status" value="1"/>
</dbReference>